<dbReference type="InterPro" id="IPR014065">
    <property type="entry name" value="tRNA_adenylyltransferase"/>
</dbReference>
<dbReference type="InterPro" id="IPR003607">
    <property type="entry name" value="HD/PDEase_dom"/>
</dbReference>
<evidence type="ECO:0000256" key="3">
    <source>
        <dbReference type="ARBA" id="ARBA00022694"/>
    </source>
</evidence>
<name>A0A931CH43_9MICC</name>
<dbReference type="PANTHER" id="PTHR47545">
    <property type="entry name" value="MULTIFUNCTIONAL CCA PROTEIN"/>
    <property type="match status" value="1"/>
</dbReference>
<evidence type="ECO:0000313" key="14">
    <source>
        <dbReference type="Proteomes" id="UP000655366"/>
    </source>
</evidence>
<accession>A0A931CH43</accession>
<dbReference type="EC" id="2.7.7.72" evidence="13"/>
<dbReference type="InterPro" id="IPR006674">
    <property type="entry name" value="HD_domain"/>
</dbReference>
<dbReference type="EMBL" id="JADNYM010000004">
    <property type="protein sequence ID" value="MBG0738472.1"/>
    <property type="molecule type" value="Genomic_DNA"/>
</dbReference>
<evidence type="ECO:0000256" key="4">
    <source>
        <dbReference type="ARBA" id="ARBA00022695"/>
    </source>
</evidence>
<keyword evidence="7" id="KW-0692">RNA repair</keyword>
<dbReference type="GO" id="GO:0008033">
    <property type="term" value="P:tRNA processing"/>
    <property type="evidence" value="ECO:0007669"/>
    <property type="project" value="UniProtKB-KW"/>
</dbReference>
<dbReference type="GO" id="GO:0046872">
    <property type="term" value="F:metal ion binding"/>
    <property type="evidence" value="ECO:0007669"/>
    <property type="project" value="UniProtKB-KW"/>
</dbReference>
<feature type="domain" description="HD/PDEase" evidence="12">
    <location>
        <begin position="255"/>
        <end position="416"/>
    </location>
</feature>
<dbReference type="InterPro" id="IPR043519">
    <property type="entry name" value="NT_sf"/>
</dbReference>
<reference evidence="13 14" key="1">
    <citation type="submission" date="2020-11" db="EMBL/GenBank/DDBJ databases">
        <title>Arthrobacter antarcticus sp. nov., isolated from Antarctic Soil.</title>
        <authorList>
            <person name="Li J."/>
        </authorList>
    </citation>
    <scope>NUCLEOTIDE SEQUENCE [LARGE SCALE GENOMIC DNA]</scope>
    <source>
        <strain evidence="13 14">Z1-20</strain>
    </source>
</reference>
<dbReference type="AlphaFoldDB" id="A0A931CH43"/>
<dbReference type="InterPro" id="IPR006675">
    <property type="entry name" value="HDIG_dom"/>
</dbReference>
<keyword evidence="6" id="KW-0547">Nucleotide-binding</keyword>
<evidence type="ECO:0000256" key="11">
    <source>
        <dbReference type="SAM" id="MobiDB-lite"/>
    </source>
</evidence>
<dbReference type="GO" id="GO:0005524">
    <property type="term" value="F:ATP binding"/>
    <property type="evidence" value="ECO:0007669"/>
    <property type="project" value="UniProtKB-KW"/>
</dbReference>
<dbReference type="GO" id="GO:0042245">
    <property type="term" value="P:RNA repair"/>
    <property type="evidence" value="ECO:0007669"/>
    <property type="project" value="UniProtKB-KW"/>
</dbReference>
<dbReference type="InterPro" id="IPR050124">
    <property type="entry name" value="tRNA_CCA-adding_enzyme"/>
</dbReference>
<dbReference type="Pfam" id="PF01743">
    <property type="entry name" value="PolyA_pol"/>
    <property type="match status" value="1"/>
</dbReference>
<evidence type="ECO:0000256" key="10">
    <source>
        <dbReference type="ARBA" id="ARBA00022884"/>
    </source>
</evidence>
<dbReference type="InterPro" id="IPR032828">
    <property type="entry name" value="PolyA_RNA-bd"/>
</dbReference>
<dbReference type="GO" id="GO:0003723">
    <property type="term" value="F:RNA binding"/>
    <property type="evidence" value="ECO:0007669"/>
    <property type="project" value="UniProtKB-KW"/>
</dbReference>
<evidence type="ECO:0000259" key="12">
    <source>
        <dbReference type="SMART" id="SM00471"/>
    </source>
</evidence>
<keyword evidence="14" id="KW-1185">Reference proteome</keyword>
<dbReference type="Gene3D" id="1.10.3090.10">
    <property type="entry name" value="cca-adding enzyme, domain 2"/>
    <property type="match status" value="1"/>
</dbReference>
<feature type="region of interest" description="Disordered" evidence="11">
    <location>
        <begin position="459"/>
        <end position="501"/>
    </location>
</feature>
<dbReference type="SUPFAM" id="SSF81891">
    <property type="entry name" value="Poly A polymerase C-terminal region-like"/>
    <property type="match status" value="1"/>
</dbReference>
<keyword evidence="10" id="KW-0694">RNA-binding</keyword>
<dbReference type="SUPFAM" id="SSF81301">
    <property type="entry name" value="Nucleotidyltransferase"/>
    <property type="match status" value="1"/>
</dbReference>
<evidence type="ECO:0000256" key="9">
    <source>
        <dbReference type="ARBA" id="ARBA00022842"/>
    </source>
</evidence>
<dbReference type="GO" id="GO:0004810">
    <property type="term" value="F:CCA tRNA nucleotidyltransferase activity"/>
    <property type="evidence" value="ECO:0007669"/>
    <property type="project" value="UniProtKB-EC"/>
</dbReference>
<keyword evidence="8" id="KW-0067">ATP-binding</keyword>
<comment type="caution">
    <text evidence="13">The sequence shown here is derived from an EMBL/GenBank/DDBJ whole genome shotgun (WGS) entry which is preliminary data.</text>
</comment>
<keyword evidence="9" id="KW-0460">Magnesium</keyword>
<dbReference type="Gene3D" id="3.30.460.10">
    <property type="entry name" value="Beta Polymerase, domain 2"/>
    <property type="match status" value="1"/>
</dbReference>
<gene>
    <name evidence="13" type="ORF">IV500_03395</name>
</gene>
<protein>
    <submittedName>
        <fullName evidence="13">CCA tRNA nucleotidyltransferase</fullName>
        <ecNumber evidence="13">2.7.7.72</ecNumber>
    </submittedName>
</protein>
<dbReference type="Pfam" id="PF01966">
    <property type="entry name" value="HD"/>
    <property type="match status" value="1"/>
</dbReference>
<dbReference type="CDD" id="cd00077">
    <property type="entry name" value="HDc"/>
    <property type="match status" value="1"/>
</dbReference>
<dbReference type="NCBIfam" id="TIGR02692">
    <property type="entry name" value="tRNA_CCA_actino"/>
    <property type="match status" value="1"/>
</dbReference>
<dbReference type="RefSeq" id="WP_196395428.1">
    <property type="nucleotide sequence ID" value="NZ_JADNYM010000004.1"/>
</dbReference>
<dbReference type="PANTHER" id="PTHR47545:SF1">
    <property type="entry name" value="MULTIFUNCTIONAL CCA PROTEIN"/>
    <property type="match status" value="1"/>
</dbReference>
<evidence type="ECO:0000256" key="2">
    <source>
        <dbReference type="ARBA" id="ARBA00022679"/>
    </source>
</evidence>
<keyword evidence="4 13" id="KW-0548">Nucleotidyltransferase</keyword>
<sequence length="501" mass="55243">MVQVLDSSSLDPIVLELGQLFVDAGHEISLVGGPVRDLFLGRTSPDLDFTTDATPEQTLQVARKWADAHWEVGRAFGTIAFRKNGRAGVPLTIEVTTYRAEAYEKDSRKPAVAFGHSLQDDLQRRDFTINSMALRLPALELVDPFGGERDLRAGILRTPAAPESSFSDDPLRMMRAARFAAQLGITVHPEVRAAMTAMAQRIGIISAERIRDELVKLICGAHPRAGIDILVDTGLAGHMLPELPALQLETDEHHRHKDVYQHSLQVLEQAAQLETGPEGTVPRPDFVLRFAALMHDCGKPSTRRFEPAGAVSFRHHDVVGAKLVAKRMKALRFDNDSIKAVARLVELHMRFYGYGEAEWTDSAVRRYVADAGPLLPRLHRLTRSDVTTRNQRKADRLSFAYDDLEGRITVLEAQEELASIRPDLDGAQIMALLGLKPGPVVGRAYKFLLEERMEHGPLGRDDAERRLAQWWAEQPEADDDGGSSDGDSGGSAAEPATKGTP</sequence>
<evidence type="ECO:0000256" key="7">
    <source>
        <dbReference type="ARBA" id="ARBA00022800"/>
    </source>
</evidence>
<dbReference type="InterPro" id="IPR002646">
    <property type="entry name" value="PolA_pol_head_dom"/>
</dbReference>
<proteinExistence type="predicted"/>
<organism evidence="13 14">
    <name type="scientific">Arthrobacter terrae</name>
    <dbReference type="NCBI Taxonomy" id="2935737"/>
    <lineage>
        <taxon>Bacteria</taxon>
        <taxon>Bacillati</taxon>
        <taxon>Actinomycetota</taxon>
        <taxon>Actinomycetes</taxon>
        <taxon>Micrococcales</taxon>
        <taxon>Micrococcaceae</taxon>
        <taxon>Arthrobacter</taxon>
    </lineage>
</organism>
<dbReference type="CDD" id="cd05398">
    <property type="entry name" value="NT_ClassII-CCAase"/>
    <property type="match status" value="1"/>
</dbReference>
<comment type="cofactor">
    <cofactor evidence="1">
        <name>Mg(2+)</name>
        <dbReference type="ChEBI" id="CHEBI:18420"/>
    </cofactor>
</comment>
<dbReference type="NCBIfam" id="TIGR00277">
    <property type="entry name" value="HDIG"/>
    <property type="match status" value="1"/>
</dbReference>
<evidence type="ECO:0000256" key="8">
    <source>
        <dbReference type="ARBA" id="ARBA00022840"/>
    </source>
</evidence>
<evidence type="ECO:0000313" key="13">
    <source>
        <dbReference type="EMBL" id="MBG0738472.1"/>
    </source>
</evidence>
<evidence type="ECO:0000256" key="5">
    <source>
        <dbReference type="ARBA" id="ARBA00022723"/>
    </source>
</evidence>
<dbReference type="SMART" id="SM00471">
    <property type="entry name" value="HDc"/>
    <property type="match status" value="1"/>
</dbReference>
<keyword evidence="5" id="KW-0479">Metal-binding</keyword>
<dbReference type="FunFam" id="1.10.3090.10:FF:000002">
    <property type="entry name" value="CCA tRNA nucleotidyltransferase"/>
    <property type="match status" value="1"/>
</dbReference>
<keyword evidence="2 13" id="KW-0808">Transferase</keyword>
<evidence type="ECO:0000256" key="1">
    <source>
        <dbReference type="ARBA" id="ARBA00001946"/>
    </source>
</evidence>
<keyword evidence="3" id="KW-0819">tRNA processing</keyword>
<dbReference type="Pfam" id="PF12627">
    <property type="entry name" value="PolyA_pol_RNAbd"/>
    <property type="match status" value="1"/>
</dbReference>
<dbReference type="Proteomes" id="UP000655366">
    <property type="component" value="Unassembled WGS sequence"/>
</dbReference>
<evidence type="ECO:0000256" key="6">
    <source>
        <dbReference type="ARBA" id="ARBA00022741"/>
    </source>
</evidence>